<evidence type="ECO:0000256" key="1">
    <source>
        <dbReference type="SAM" id="MobiDB-lite"/>
    </source>
</evidence>
<protein>
    <submittedName>
        <fullName evidence="2">Uncharacterized conserved protein, DUF1800 family</fullName>
    </submittedName>
</protein>
<evidence type="ECO:0000313" key="3">
    <source>
        <dbReference type="Proteomes" id="UP000184212"/>
    </source>
</evidence>
<dbReference type="EMBL" id="FQWQ01000001">
    <property type="protein sequence ID" value="SHG68745.1"/>
    <property type="molecule type" value="Genomic_DNA"/>
</dbReference>
<dbReference type="Pfam" id="PF08811">
    <property type="entry name" value="DUF1800"/>
    <property type="match status" value="1"/>
</dbReference>
<dbReference type="AlphaFoldDB" id="A0A1M5LUR8"/>
<dbReference type="InterPro" id="IPR014917">
    <property type="entry name" value="DUF1800"/>
</dbReference>
<organism evidence="2 3">
    <name type="scientific">Chryseolinea serpens</name>
    <dbReference type="NCBI Taxonomy" id="947013"/>
    <lineage>
        <taxon>Bacteria</taxon>
        <taxon>Pseudomonadati</taxon>
        <taxon>Bacteroidota</taxon>
        <taxon>Cytophagia</taxon>
        <taxon>Cytophagales</taxon>
        <taxon>Fulvivirgaceae</taxon>
        <taxon>Chryseolinea</taxon>
    </lineage>
</organism>
<dbReference type="STRING" id="947013.SAMN04488109_1405"/>
<sequence>MNNDPKTRHFLNRAAFGPAPGLKTPVNTPTWIKSASHHRPIDVIRKVDGTVMLPDQRQPKDAKARRARFLDELTELNTTWISQMVLPETLWREKMTLFWHDHFACRVRSAFLSQQLNNVVRREALGSFGDLLKAVSKDPAMLQFLNNQQNKKNSPNENFAREVLELFTLGRGHYTEADIRNGARAFTGWAFNPKTAAFVFRPRAHDEGPKTFKGKTGNFSGDDILHIILDDRQTAQFITEKIWRYFVHEGPPDEDIVASLAKDFFHSDYNLHKLMAAVFSSSWFYEPRFVGHRIKSPVELLAGMLTQTGGRFEDPRAALFFQRALSQILFQPPNVGGWPTGTAWIDSSSLAFRMTMPALIFKNLITEYVPKDDGDANNATNKAATRNLNCAVDWASLAQQFTKASTGETLAVVEDFLLATPTTAANRKLVATQAARSTRDDEWMKQAFTAFMSLPEYQLS</sequence>
<name>A0A1M5LUR8_9BACT</name>
<gene>
    <name evidence="2" type="ORF">SAMN04488109_1405</name>
</gene>
<evidence type="ECO:0000313" key="2">
    <source>
        <dbReference type="EMBL" id="SHG68745.1"/>
    </source>
</evidence>
<keyword evidence="3" id="KW-1185">Reference proteome</keyword>
<reference evidence="2 3" key="1">
    <citation type="submission" date="2016-11" db="EMBL/GenBank/DDBJ databases">
        <authorList>
            <person name="Jaros S."/>
            <person name="Januszkiewicz K."/>
            <person name="Wedrychowicz H."/>
        </authorList>
    </citation>
    <scope>NUCLEOTIDE SEQUENCE [LARGE SCALE GENOMIC DNA]</scope>
    <source>
        <strain evidence="2 3">DSM 24574</strain>
    </source>
</reference>
<proteinExistence type="predicted"/>
<accession>A0A1M5LUR8</accession>
<dbReference type="RefSeq" id="WP_073132235.1">
    <property type="nucleotide sequence ID" value="NZ_FQWQ01000001.1"/>
</dbReference>
<dbReference type="Proteomes" id="UP000184212">
    <property type="component" value="Unassembled WGS sequence"/>
</dbReference>
<feature type="region of interest" description="Disordered" evidence="1">
    <location>
        <begin position="1"/>
        <end position="22"/>
    </location>
</feature>
<dbReference type="OrthoDB" id="9772295at2"/>